<dbReference type="InterPro" id="IPR045063">
    <property type="entry name" value="Dynamin_N"/>
</dbReference>
<feature type="domain" description="BDLP-like helical" evidence="9">
    <location>
        <begin position="257"/>
        <end position="623"/>
    </location>
</feature>
<evidence type="ECO:0000256" key="5">
    <source>
        <dbReference type="ARBA" id="ARBA00023136"/>
    </source>
</evidence>
<comment type="subcellular location">
    <subcellularLocation>
        <location evidence="1">Membrane</location>
    </subcellularLocation>
</comment>
<dbReference type="Pfam" id="PF00350">
    <property type="entry name" value="Dynamin_N"/>
    <property type="match status" value="1"/>
</dbReference>
<dbReference type="RefSeq" id="WP_344961421.1">
    <property type="nucleotide sequence ID" value="NZ_BAAAXZ010000047.1"/>
</dbReference>
<dbReference type="Pfam" id="PF21808">
    <property type="entry name" value="Dynamin-like_hel_bact"/>
    <property type="match status" value="1"/>
</dbReference>
<keyword evidence="7" id="KW-1133">Transmembrane helix</keyword>
<dbReference type="Gene3D" id="3.40.50.300">
    <property type="entry name" value="P-loop containing nucleotide triphosphate hydrolases"/>
    <property type="match status" value="1"/>
</dbReference>
<evidence type="ECO:0008006" key="12">
    <source>
        <dbReference type="Google" id="ProtNLM"/>
    </source>
</evidence>
<evidence type="ECO:0000313" key="11">
    <source>
        <dbReference type="Proteomes" id="UP001501102"/>
    </source>
</evidence>
<comment type="caution">
    <text evidence="10">The sequence shown here is derived from an EMBL/GenBank/DDBJ whole genome shotgun (WGS) entry which is preliminary data.</text>
</comment>
<keyword evidence="6" id="KW-0175">Coiled coil</keyword>
<feature type="transmembrane region" description="Helical" evidence="7">
    <location>
        <begin position="519"/>
        <end position="546"/>
    </location>
</feature>
<dbReference type="PANTHER" id="PTHR10465:SF0">
    <property type="entry name" value="SARCALUMENIN"/>
    <property type="match status" value="1"/>
</dbReference>
<keyword evidence="5 7" id="KW-0472">Membrane</keyword>
<evidence type="ECO:0000256" key="2">
    <source>
        <dbReference type="ARBA" id="ARBA00022741"/>
    </source>
</evidence>
<dbReference type="InterPro" id="IPR049399">
    <property type="entry name" value="BDLP-like_hel"/>
</dbReference>
<evidence type="ECO:0000259" key="9">
    <source>
        <dbReference type="Pfam" id="PF21808"/>
    </source>
</evidence>
<evidence type="ECO:0000259" key="8">
    <source>
        <dbReference type="Pfam" id="PF00350"/>
    </source>
</evidence>
<dbReference type="CDD" id="cd09912">
    <property type="entry name" value="DLP_2"/>
    <property type="match status" value="1"/>
</dbReference>
<dbReference type="InterPro" id="IPR027094">
    <property type="entry name" value="Mitofusin_fam"/>
</dbReference>
<dbReference type="InterPro" id="IPR027417">
    <property type="entry name" value="P-loop_NTPase"/>
</dbReference>
<evidence type="ECO:0000256" key="1">
    <source>
        <dbReference type="ARBA" id="ARBA00004370"/>
    </source>
</evidence>
<reference evidence="10 11" key="1">
    <citation type="journal article" date="2019" name="Int. J. Syst. Evol. Microbiol.">
        <title>The Global Catalogue of Microorganisms (GCM) 10K type strain sequencing project: providing services to taxonomists for standard genome sequencing and annotation.</title>
        <authorList>
            <consortium name="The Broad Institute Genomics Platform"/>
            <consortium name="The Broad Institute Genome Sequencing Center for Infectious Disease"/>
            <person name="Wu L."/>
            <person name="Ma J."/>
        </authorList>
    </citation>
    <scope>NUCLEOTIDE SEQUENCE [LARGE SCALE GENOMIC DNA]</scope>
    <source>
        <strain evidence="10 11">JCM 4087</strain>
    </source>
</reference>
<keyword evidence="3" id="KW-0378">Hydrolase</keyword>
<keyword evidence="4" id="KW-0342">GTP-binding</keyword>
<dbReference type="SUPFAM" id="SSF52540">
    <property type="entry name" value="P-loop containing nucleoside triphosphate hydrolases"/>
    <property type="match status" value="1"/>
</dbReference>
<accession>A0ABN3WLA6</accession>
<feature type="coiled-coil region" evidence="6">
    <location>
        <begin position="593"/>
        <end position="620"/>
    </location>
</feature>
<feature type="domain" description="Dynamin N-terminal" evidence="8">
    <location>
        <begin position="51"/>
        <end position="216"/>
    </location>
</feature>
<protein>
    <recommendedName>
        <fullName evidence="12">Dynamin</fullName>
    </recommendedName>
</protein>
<feature type="coiled-coil region" evidence="6">
    <location>
        <begin position="399"/>
        <end position="443"/>
    </location>
</feature>
<organism evidence="10 11">
    <name type="scientific">Streptomyces thioluteus</name>
    <dbReference type="NCBI Taxonomy" id="66431"/>
    <lineage>
        <taxon>Bacteria</taxon>
        <taxon>Bacillati</taxon>
        <taxon>Actinomycetota</taxon>
        <taxon>Actinomycetes</taxon>
        <taxon>Kitasatosporales</taxon>
        <taxon>Streptomycetaceae</taxon>
        <taxon>Streptomyces</taxon>
    </lineage>
</organism>
<name>A0ABN3WLA6_STRTU</name>
<sequence length="651" mass="71998">MDDYGVFEERRKALLELIGRLRPVLEAINVEANTDRLRIIQERVESDTFKVMVVGEFKRGKSTVINALLGAEVLPADFLPCTAIVNEVKWGAERRARLHLMPAAGQGPTGHAIDIPVEKLAEHVTIKDGDDGKPRPNPYERAEVFWPLPLCENRVEIIDSPGLNEASERELITLGYLDRADALIVVLLTNVPLSLSEQNFLDVDVAARGYEDTFFLFTRFDDVPPNRRDATVRGVRNRLAPYGPRDDRVHFVNARGALEGRVRGSRAELEASGFLPFEKALERFLVHDRGRAKVLVPVLRLKTVVTEARRDIDLQQGMLRRTAAELRRAYELQQVPLQQVERRRDAILGRVDAHLRDVVDEVGAMARRFYRGMANDVEEWVLELPLENRLKGFNPFTQAERAQALQDELSEKLKGKVKETSAAWQAEELQAFLEERVAALETEIETDLTELVERIDAIRYDLAAVPRREDSGEVAGGVERFVAAGLGTVLGGPGMGLAGANFGFKGVAKAVLPTVAVTVAAAALGLAAFPFFLAVLAANLFSTALVKSGVEKALKEKAARKCADHLRDTTDEIVAELTAKVRVQLGKIREVIAEGIEAELRSVRQEVANALERRESGEAETEATLAELGRHGSALNGLDEELAEFVRTVAI</sequence>
<evidence type="ECO:0000256" key="6">
    <source>
        <dbReference type="SAM" id="Coils"/>
    </source>
</evidence>
<gene>
    <name evidence="10" type="ORF">GCM10020221_12950</name>
</gene>
<dbReference type="EMBL" id="BAAAXZ010000047">
    <property type="protein sequence ID" value="GAA2918124.1"/>
    <property type="molecule type" value="Genomic_DNA"/>
</dbReference>
<dbReference type="Proteomes" id="UP001501102">
    <property type="component" value="Unassembled WGS sequence"/>
</dbReference>
<keyword evidence="7" id="KW-0812">Transmembrane</keyword>
<dbReference type="PANTHER" id="PTHR10465">
    <property type="entry name" value="TRANSMEMBRANE GTPASE FZO1"/>
    <property type="match status" value="1"/>
</dbReference>
<evidence type="ECO:0000256" key="7">
    <source>
        <dbReference type="SAM" id="Phobius"/>
    </source>
</evidence>
<evidence type="ECO:0000256" key="4">
    <source>
        <dbReference type="ARBA" id="ARBA00023134"/>
    </source>
</evidence>
<keyword evidence="2" id="KW-0547">Nucleotide-binding</keyword>
<evidence type="ECO:0000313" key="10">
    <source>
        <dbReference type="EMBL" id="GAA2918124.1"/>
    </source>
</evidence>
<keyword evidence="11" id="KW-1185">Reference proteome</keyword>
<proteinExistence type="predicted"/>
<evidence type="ECO:0000256" key="3">
    <source>
        <dbReference type="ARBA" id="ARBA00022801"/>
    </source>
</evidence>